<proteinExistence type="inferred from homology"/>
<dbReference type="PANTHER" id="PTHR11727:SF7">
    <property type="entry name" value="DIMETHYLADENOSINE TRANSFERASE-RELATED"/>
    <property type="match status" value="1"/>
</dbReference>
<dbReference type="GO" id="GO:0005829">
    <property type="term" value="C:cytosol"/>
    <property type="evidence" value="ECO:0007669"/>
    <property type="project" value="TreeGrafter"/>
</dbReference>
<evidence type="ECO:0000256" key="2">
    <source>
        <dbReference type="ARBA" id="ARBA00022552"/>
    </source>
</evidence>
<comment type="function">
    <text evidence="7">Specifically dimethylates two adjacent adenosines (A1518 and A1519) in the loop of a conserved hairpin near the 3'-end of 16S rRNA in the 30S particle. May play a critical role in biogenesis of 30S subunits.</text>
</comment>
<feature type="binding site" evidence="7 8">
    <location>
        <position position="105"/>
    </location>
    <ligand>
        <name>S-adenosyl-L-methionine</name>
        <dbReference type="ChEBI" id="CHEBI:59789"/>
    </ligand>
</feature>
<keyword evidence="6 7" id="KW-0694">RNA-binding</keyword>
<feature type="binding site" evidence="7 8">
    <location>
        <position position="60"/>
    </location>
    <ligand>
        <name>S-adenosyl-L-methionine</name>
        <dbReference type="ChEBI" id="CHEBI:59789"/>
    </ligand>
</feature>
<dbReference type="SMART" id="SM00650">
    <property type="entry name" value="rADc"/>
    <property type="match status" value="1"/>
</dbReference>
<dbReference type="CDD" id="cd02440">
    <property type="entry name" value="AdoMet_MTases"/>
    <property type="match status" value="1"/>
</dbReference>
<dbReference type="PROSITE" id="PS01131">
    <property type="entry name" value="RRNA_A_DIMETH"/>
    <property type="match status" value="1"/>
</dbReference>
<dbReference type="Proteomes" id="UP000033996">
    <property type="component" value="Unassembled WGS sequence"/>
</dbReference>
<dbReference type="EC" id="2.1.1.182" evidence="7"/>
<evidence type="ECO:0000259" key="9">
    <source>
        <dbReference type="SMART" id="SM00650"/>
    </source>
</evidence>
<organism evidence="10 11">
    <name type="scientific">Candidatus Yanofskybacteria bacterium GW2011_GWD1_39_16</name>
    <dbReference type="NCBI Taxonomy" id="1619030"/>
    <lineage>
        <taxon>Bacteria</taxon>
        <taxon>Candidatus Yanofskyibacteriota</taxon>
    </lineage>
</organism>
<evidence type="ECO:0000313" key="11">
    <source>
        <dbReference type="Proteomes" id="UP000033996"/>
    </source>
</evidence>
<feature type="binding site" evidence="7 8">
    <location>
        <position position="39"/>
    </location>
    <ligand>
        <name>S-adenosyl-L-methionine</name>
        <dbReference type="ChEBI" id="CHEBI:59789"/>
    </ligand>
</feature>
<keyword evidence="3 7" id="KW-0489">Methyltransferase</keyword>
<gene>
    <name evidence="7" type="primary">rsmA</name>
    <name evidence="7" type="synonym">ksgA</name>
    <name evidence="10" type="ORF">UT35_C0001G0019</name>
</gene>
<comment type="catalytic activity">
    <reaction evidence="7">
        <text>adenosine(1518)/adenosine(1519) in 16S rRNA + 4 S-adenosyl-L-methionine = N(6)-dimethyladenosine(1518)/N(6)-dimethyladenosine(1519) in 16S rRNA + 4 S-adenosyl-L-homocysteine + 4 H(+)</text>
        <dbReference type="Rhea" id="RHEA:19609"/>
        <dbReference type="Rhea" id="RHEA-COMP:10232"/>
        <dbReference type="Rhea" id="RHEA-COMP:10233"/>
        <dbReference type="ChEBI" id="CHEBI:15378"/>
        <dbReference type="ChEBI" id="CHEBI:57856"/>
        <dbReference type="ChEBI" id="CHEBI:59789"/>
        <dbReference type="ChEBI" id="CHEBI:74411"/>
        <dbReference type="ChEBI" id="CHEBI:74493"/>
        <dbReference type="EC" id="2.1.1.182"/>
    </reaction>
</comment>
<keyword evidence="1 7" id="KW-0963">Cytoplasm</keyword>
<accession>A0A837HTF9</accession>
<dbReference type="InterPro" id="IPR020596">
    <property type="entry name" value="rRNA_Ade_Mease_Trfase_CS"/>
</dbReference>
<dbReference type="PROSITE" id="PS51689">
    <property type="entry name" value="SAM_RNA_A_N6_MT"/>
    <property type="match status" value="1"/>
</dbReference>
<evidence type="ECO:0000256" key="6">
    <source>
        <dbReference type="ARBA" id="ARBA00022884"/>
    </source>
</evidence>
<dbReference type="InterPro" id="IPR011530">
    <property type="entry name" value="rRNA_adenine_dimethylase"/>
</dbReference>
<dbReference type="AlphaFoldDB" id="A0A837HTF9"/>
<dbReference type="InterPro" id="IPR023165">
    <property type="entry name" value="rRNA_Ade_diMease-like_C"/>
</dbReference>
<dbReference type="Pfam" id="PF00398">
    <property type="entry name" value="RrnaAD"/>
    <property type="match status" value="1"/>
</dbReference>
<comment type="caution">
    <text evidence="10">The sequence shown here is derived from an EMBL/GenBank/DDBJ whole genome shotgun (WGS) entry which is preliminary data.</text>
</comment>
<evidence type="ECO:0000313" key="10">
    <source>
        <dbReference type="EMBL" id="KKR09622.1"/>
    </source>
</evidence>
<dbReference type="InterPro" id="IPR001737">
    <property type="entry name" value="KsgA/Erm"/>
</dbReference>
<evidence type="ECO:0000256" key="3">
    <source>
        <dbReference type="ARBA" id="ARBA00022603"/>
    </source>
</evidence>
<feature type="binding site" evidence="7 8">
    <location>
        <position position="12"/>
    </location>
    <ligand>
        <name>S-adenosyl-L-methionine</name>
        <dbReference type="ChEBI" id="CHEBI:59789"/>
    </ligand>
</feature>
<dbReference type="SUPFAM" id="SSF53335">
    <property type="entry name" value="S-adenosyl-L-methionine-dependent methyltransferases"/>
    <property type="match status" value="1"/>
</dbReference>
<dbReference type="EMBL" id="LBWL01000001">
    <property type="protein sequence ID" value="KKR09622.1"/>
    <property type="molecule type" value="Genomic_DNA"/>
</dbReference>
<dbReference type="HAMAP" id="MF_00607">
    <property type="entry name" value="16SrRNA_methyltr_A"/>
    <property type="match status" value="1"/>
</dbReference>
<sequence length="260" mass="29390">MKFIPKKSLGQNFLHDPKILAKIIISADLNKNDIVLEVGPGTGNLTKLIHPEVKEVIAVEKDSRVIEELRNKFRDSNIKIIENDIMKFNPLDHDLATNNYKIVANIPYYITSNFLKIILENWPRPKLIVLTIQEEVAQRIIAKPPKMNILALAVQFYSDPVITGHISAGSFYPKPNVNSAIITLRPKTPPLDPDNAKRYFSLIKSAFAEKRKQLAKVLGLKLNIPKEKIGEALAHLGIQQDARPEILSQDQWLALLKSLR</sequence>
<dbReference type="NCBIfam" id="TIGR00755">
    <property type="entry name" value="ksgA"/>
    <property type="match status" value="1"/>
</dbReference>
<evidence type="ECO:0000256" key="5">
    <source>
        <dbReference type="ARBA" id="ARBA00022691"/>
    </source>
</evidence>
<feature type="binding site" evidence="7 8">
    <location>
        <position position="14"/>
    </location>
    <ligand>
        <name>S-adenosyl-L-methionine</name>
        <dbReference type="ChEBI" id="CHEBI:59789"/>
    </ligand>
</feature>
<evidence type="ECO:0000256" key="1">
    <source>
        <dbReference type="ARBA" id="ARBA00022490"/>
    </source>
</evidence>
<dbReference type="GO" id="GO:0003723">
    <property type="term" value="F:RNA binding"/>
    <property type="evidence" value="ECO:0007669"/>
    <property type="project" value="UniProtKB-UniRule"/>
</dbReference>
<evidence type="ECO:0000256" key="7">
    <source>
        <dbReference type="HAMAP-Rule" id="MF_00607"/>
    </source>
</evidence>
<name>A0A837HTF9_9BACT</name>
<protein>
    <recommendedName>
        <fullName evidence="7">Ribosomal RNA small subunit methyltransferase A</fullName>
        <ecNumber evidence="7">2.1.1.182</ecNumber>
    </recommendedName>
    <alternativeName>
        <fullName evidence="7">16S rRNA (adenine(1518)-N(6)/adenine(1519)-N(6))-dimethyltransferase</fullName>
    </alternativeName>
    <alternativeName>
        <fullName evidence="7">16S rRNA dimethyladenosine transferase</fullName>
    </alternativeName>
    <alternativeName>
        <fullName evidence="7">16S rRNA dimethylase</fullName>
    </alternativeName>
    <alternativeName>
        <fullName evidence="7">S-adenosylmethionine-6-N', N'-adenosyl(rRNA) dimethyltransferase</fullName>
    </alternativeName>
</protein>
<dbReference type="GO" id="GO:0052908">
    <property type="term" value="F:16S rRNA (adenine(1518)-N(6)/adenine(1519)-N(6))-dimethyltransferase activity"/>
    <property type="evidence" value="ECO:0007669"/>
    <property type="project" value="UniProtKB-EC"/>
</dbReference>
<reference evidence="10 11" key="1">
    <citation type="journal article" date="2015" name="Nature">
        <title>rRNA introns, odd ribosomes, and small enigmatic genomes across a large radiation of phyla.</title>
        <authorList>
            <person name="Brown C.T."/>
            <person name="Hug L.A."/>
            <person name="Thomas B.C."/>
            <person name="Sharon I."/>
            <person name="Castelle C.J."/>
            <person name="Singh A."/>
            <person name="Wilkins M.J."/>
            <person name="Williams K.H."/>
            <person name="Banfield J.F."/>
        </authorList>
    </citation>
    <scope>NUCLEOTIDE SEQUENCE [LARGE SCALE GENOMIC DNA]</scope>
</reference>
<dbReference type="PANTHER" id="PTHR11727">
    <property type="entry name" value="DIMETHYLADENOSINE TRANSFERASE"/>
    <property type="match status" value="1"/>
</dbReference>
<keyword evidence="5 7" id="KW-0949">S-adenosyl-L-methionine</keyword>
<feature type="domain" description="Ribosomal RNA adenine methylase transferase N-terminal" evidence="9">
    <location>
        <begin position="19"/>
        <end position="188"/>
    </location>
</feature>
<comment type="similarity">
    <text evidence="7">Belongs to the class I-like SAM-binding methyltransferase superfamily. rRNA adenine N(6)-methyltransferase family. RsmA subfamily.</text>
</comment>
<dbReference type="Gene3D" id="3.40.50.150">
    <property type="entry name" value="Vaccinia Virus protein VP39"/>
    <property type="match status" value="1"/>
</dbReference>
<dbReference type="Gene3D" id="1.10.8.100">
    <property type="entry name" value="Ribosomal RNA adenine dimethylase-like, domain 2"/>
    <property type="match status" value="1"/>
</dbReference>
<keyword evidence="2 7" id="KW-0698">rRNA processing</keyword>
<dbReference type="InterPro" id="IPR020598">
    <property type="entry name" value="rRNA_Ade_methylase_Trfase_N"/>
</dbReference>
<evidence type="ECO:0000256" key="4">
    <source>
        <dbReference type="ARBA" id="ARBA00022679"/>
    </source>
</evidence>
<comment type="subcellular location">
    <subcellularLocation>
        <location evidence="7">Cytoplasm</location>
    </subcellularLocation>
</comment>
<feature type="binding site" evidence="7 8">
    <location>
        <position position="84"/>
    </location>
    <ligand>
        <name>S-adenosyl-L-methionine</name>
        <dbReference type="ChEBI" id="CHEBI:59789"/>
    </ligand>
</feature>
<evidence type="ECO:0000256" key="8">
    <source>
        <dbReference type="PROSITE-ProRule" id="PRU01026"/>
    </source>
</evidence>
<keyword evidence="4 7" id="KW-0808">Transferase</keyword>
<dbReference type="InterPro" id="IPR029063">
    <property type="entry name" value="SAM-dependent_MTases_sf"/>
</dbReference>